<dbReference type="PANTHER" id="PTHR21261">
    <property type="entry name" value="BEAT PROTEIN"/>
    <property type="match status" value="1"/>
</dbReference>
<gene>
    <name evidence="1" type="ORF">EVAR_38327_1</name>
</gene>
<evidence type="ECO:0000313" key="2">
    <source>
        <dbReference type="Proteomes" id="UP000299102"/>
    </source>
</evidence>
<reference evidence="1 2" key="1">
    <citation type="journal article" date="2019" name="Commun. Biol.">
        <title>The bagworm genome reveals a unique fibroin gene that provides high tensile strength.</title>
        <authorList>
            <person name="Kono N."/>
            <person name="Nakamura H."/>
            <person name="Ohtoshi R."/>
            <person name="Tomita M."/>
            <person name="Numata K."/>
            <person name="Arakawa K."/>
        </authorList>
    </citation>
    <scope>NUCLEOTIDE SEQUENCE [LARGE SCALE GENOMIC DNA]</scope>
</reference>
<dbReference type="PANTHER" id="PTHR21261:SF15">
    <property type="entry name" value="BEATEN PATH IIIA, ISOFORM D-RELATED"/>
    <property type="match status" value="1"/>
</dbReference>
<name>A0A4C1X7N8_EUMVA</name>
<dbReference type="STRING" id="151549.A0A4C1X7N8"/>
<dbReference type="EMBL" id="BGZK01000731">
    <property type="protein sequence ID" value="GBP58265.1"/>
    <property type="molecule type" value="Genomic_DNA"/>
</dbReference>
<proteinExistence type="predicted"/>
<dbReference type="Proteomes" id="UP000299102">
    <property type="component" value="Unassembled WGS sequence"/>
</dbReference>
<sequence>MRNSLRFSRLNFKNVFQLELPTPPSVTFSKASVFEPRVPCLRRHIKQPDSTLSQSEELKGSVCLRNVHILAPEAVKRGTLVEMRCHYDLEQETLYSVKWYRGDREFCRYSPREVPPLKVFPIPGIEVEDRRSTLARNPEQVVGSPNKRLSDARSFSSCSPLESLFFSSGYQFFKRCRVPSPLLLNDSVSYCSQSRSATDFSFSEFVTENKHNCFHRTLNYSELFYKTKTESKPLSLSLREHVVPSILDIVTILVIIVIDIP</sequence>
<dbReference type="OrthoDB" id="6419989at2759"/>
<dbReference type="AlphaFoldDB" id="A0A4C1X7N8"/>
<comment type="caution">
    <text evidence="1">The sequence shown here is derived from an EMBL/GenBank/DDBJ whole genome shotgun (WGS) entry which is preliminary data.</text>
</comment>
<keyword evidence="2" id="KW-1185">Reference proteome</keyword>
<evidence type="ECO:0000313" key="1">
    <source>
        <dbReference type="EMBL" id="GBP58265.1"/>
    </source>
</evidence>
<organism evidence="1 2">
    <name type="scientific">Eumeta variegata</name>
    <name type="common">Bagworm moth</name>
    <name type="synonym">Eumeta japonica</name>
    <dbReference type="NCBI Taxonomy" id="151549"/>
    <lineage>
        <taxon>Eukaryota</taxon>
        <taxon>Metazoa</taxon>
        <taxon>Ecdysozoa</taxon>
        <taxon>Arthropoda</taxon>
        <taxon>Hexapoda</taxon>
        <taxon>Insecta</taxon>
        <taxon>Pterygota</taxon>
        <taxon>Neoptera</taxon>
        <taxon>Endopterygota</taxon>
        <taxon>Lepidoptera</taxon>
        <taxon>Glossata</taxon>
        <taxon>Ditrysia</taxon>
        <taxon>Tineoidea</taxon>
        <taxon>Psychidae</taxon>
        <taxon>Oiketicinae</taxon>
        <taxon>Eumeta</taxon>
    </lineage>
</organism>
<accession>A0A4C1X7N8</accession>
<protein>
    <recommendedName>
        <fullName evidence="3">Ig-like domain-containing protein</fullName>
    </recommendedName>
</protein>
<evidence type="ECO:0008006" key="3">
    <source>
        <dbReference type="Google" id="ProtNLM"/>
    </source>
</evidence>